<sequence>MKGVPPWDSSKAILGNVGKPRQQKWVKQTEGTWCTETLNDDNISPGDHHRLMRHHRLMTHNSDIFTSSRKKPAHCYRTMISSRDFEDILEQPLAANLGD</sequence>
<comment type="caution">
    <text evidence="1">The sequence shown here is derived from an EMBL/GenBank/DDBJ whole genome shotgun (WGS) entry which is preliminary data.</text>
</comment>
<dbReference type="AlphaFoldDB" id="A0AAD6FT87"/>
<keyword evidence="2" id="KW-1185">Reference proteome</keyword>
<reference evidence="1" key="1">
    <citation type="submission" date="2022-11" db="EMBL/GenBank/DDBJ databases">
        <title>Chromosome-level genome of Pogonophryne albipinna.</title>
        <authorList>
            <person name="Jo E."/>
        </authorList>
    </citation>
    <scope>NUCLEOTIDE SEQUENCE</scope>
    <source>
        <strain evidence="1">SGF0006</strain>
        <tissue evidence="1">Muscle</tissue>
    </source>
</reference>
<organism evidence="1 2">
    <name type="scientific">Pogonophryne albipinna</name>
    <dbReference type="NCBI Taxonomy" id="1090488"/>
    <lineage>
        <taxon>Eukaryota</taxon>
        <taxon>Metazoa</taxon>
        <taxon>Chordata</taxon>
        <taxon>Craniata</taxon>
        <taxon>Vertebrata</taxon>
        <taxon>Euteleostomi</taxon>
        <taxon>Actinopterygii</taxon>
        <taxon>Neopterygii</taxon>
        <taxon>Teleostei</taxon>
        <taxon>Neoteleostei</taxon>
        <taxon>Acanthomorphata</taxon>
        <taxon>Eupercaria</taxon>
        <taxon>Perciformes</taxon>
        <taxon>Notothenioidei</taxon>
        <taxon>Pogonophryne</taxon>
    </lineage>
</organism>
<dbReference type="EMBL" id="JAPTMU010000002">
    <property type="protein sequence ID" value="KAJ4947113.1"/>
    <property type="molecule type" value="Genomic_DNA"/>
</dbReference>
<dbReference type="Proteomes" id="UP001219934">
    <property type="component" value="Unassembled WGS sequence"/>
</dbReference>
<evidence type="ECO:0000313" key="2">
    <source>
        <dbReference type="Proteomes" id="UP001219934"/>
    </source>
</evidence>
<accession>A0AAD6FT87</accession>
<proteinExistence type="predicted"/>
<name>A0AAD6FT87_9TELE</name>
<gene>
    <name evidence="1" type="ORF">JOQ06_009154</name>
</gene>
<evidence type="ECO:0000313" key="1">
    <source>
        <dbReference type="EMBL" id="KAJ4947113.1"/>
    </source>
</evidence>
<protein>
    <submittedName>
        <fullName evidence="1">Uncharacterized protein</fullName>
    </submittedName>
</protein>